<gene>
    <name evidence="3" type="ORF">P280DRAFT_484589</name>
</gene>
<evidence type="ECO:0000313" key="3">
    <source>
        <dbReference type="EMBL" id="KAF2635539.1"/>
    </source>
</evidence>
<keyword evidence="4" id="KW-1185">Reference proteome</keyword>
<dbReference type="Proteomes" id="UP000799753">
    <property type="component" value="Unassembled WGS sequence"/>
</dbReference>
<evidence type="ECO:0000313" key="4">
    <source>
        <dbReference type="Proteomes" id="UP000799753"/>
    </source>
</evidence>
<feature type="compositionally biased region" description="Polar residues" evidence="1">
    <location>
        <begin position="7"/>
        <end position="17"/>
    </location>
</feature>
<keyword evidence="2" id="KW-1133">Transmembrane helix</keyword>
<evidence type="ECO:0000256" key="1">
    <source>
        <dbReference type="SAM" id="MobiDB-lite"/>
    </source>
</evidence>
<organism evidence="3 4">
    <name type="scientific">Massarina eburnea CBS 473.64</name>
    <dbReference type="NCBI Taxonomy" id="1395130"/>
    <lineage>
        <taxon>Eukaryota</taxon>
        <taxon>Fungi</taxon>
        <taxon>Dikarya</taxon>
        <taxon>Ascomycota</taxon>
        <taxon>Pezizomycotina</taxon>
        <taxon>Dothideomycetes</taxon>
        <taxon>Pleosporomycetidae</taxon>
        <taxon>Pleosporales</taxon>
        <taxon>Massarineae</taxon>
        <taxon>Massarinaceae</taxon>
        <taxon>Massarina</taxon>
    </lineage>
</organism>
<dbReference type="EMBL" id="MU006806">
    <property type="protein sequence ID" value="KAF2635539.1"/>
    <property type="molecule type" value="Genomic_DNA"/>
</dbReference>
<proteinExistence type="predicted"/>
<sequence>MSPLPYPTSNVTTSSTNHIDDTPKDKPVISGVAIVGIVLSITFVAVVVGLVYYALKPITSLAYEALRPIEINPGKRRIVTLPLSPPLYSNYSQANLFLMLVFTDLPVDDSRQEINKRAFNTLDKNTMKNLIIALAVTATVVICISIGSLFYRHRARKVQRWKRIKRHQQWLNTARPGYQLRRSPYIAPQKPEDPEMGIRGPDLGSDMNLPPRPVPVVYATQFRTVPVPQSARKTESTSDTYVGSSTVETDSVVLRDSILDGVPDGSVRASIGQASVMPISTIPSVSNITMHRPTDVGEQAAEASLSSRSTHSFSGFSGVYVDENGNHLPTSTADDIFIIGEDDEEDESFQNVKLNA</sequence>
<name>A0A6A6RJ42_9PLEO</name>
<keyword evidence="2" id="KW-0812">Transmembrane</keyword>
<protein>
    <submittedName>
        <fullName evidence="3">Uncharacterized protein</fullName>
    </submittedName>
</protein>
<accession>A0A6A6RJ42</accession>
<keyword evidence="2" id="KW-0472">Membrane</keyword>
<feature type="region of interest" description="Disordered" evidence="1">
    <location>
        <begin position="1"/>
        <end position="22"/>
    </location>
</feature>
<feature type="transmembrane region" description="Helical" evidence="2">
    <location>
        <begin position="130"/>
        <end position="151"/>
    </location>
</feature>
<feature type="transmembrane region" description="Helical" evidence="2">
    <location>
        <begin position="32"/>
        <end position="55"/>
    </location>
</feature>
<evidence type="ECO:0000256" key="2">
    <source>
        <dbReference type="SAM" id="Phobius"/>
    </source>
</evidence>
<reference evidence="3" key="1">
    <citation type="journal article" date="2020" name="Stud. Mycol.">
        <title>101 Dothideomycetes genomes: a test case for predicting lifestyles and emergence of pathogens.</title>
        <authorList>
            <person name="Haridas S."/>
            <person name="Albert R."/>
            <person name="Binder M."/>
            <person name="Bloem J."/>
            <person name="Labutti K."/>
            <person name="Salamov A."/>
            <person name="Andreopoulos B."/>
            <person name="Baker S."/>
            <person name="Barry K."/>
            <person name="Bills G."/>
            <person name="Bluhm B."/>
            <person name="Cannon C."/>
            <person name="Castanera R."/>
            <person name="Culley D."/>
            <person name="Daum C."/>
            <person name="Ezra D."/>
            <person name="Gonzalez J."/>
            <person name="Henrissat B."/>
            <person name="Kuo A."/>
            <person name="Liang C."/>
            <person name="Lipzen A."/>
            <person name="Lutzoni F."/>
            <person name="Magnuson J."/>
            <person name="Mondo S."/>
            <person name="Nolan M."/>
            <person name="Ohm R."/>
            <person name="Pangilinan J."/>
            <person name="Park H.-J."/>
            <person name="Ramirez L."/>
            <person name="Alfaro M."/>
            <person name="Sun H."/>
            <person name="Tritt A."/>
            <person name="Yoshinaga Y."/>
            <person name="Zwiers L.-H."/>
            <person name="Turgeon B."/>
            <person name="Goodwin S."/>
            <person name="Spatafora J."/>
            <person name="Crous P."/>
            <person name="Grigoriev I."/>
        </authorList>
    </citation>
    <scope>NUCLEOTIDE SEQUENCE</scope>
    <source>
        <strain evidence="3">CBS 473.64</strain>
    </source>
</reference>
<dbReference type="AlphaFoldDB" id="A0A6A6RJ42"/>